<dbReference type="InterPro" id="IPR011990">
    <property type="entry name" value="TPR-like_helical_dom_sf"/>
</dbReference>
<comment type="caution">
    <text evidence="1">The sequence shown here is derived from an EMBL/GenBank/DDBJ whole genome shotgun (WGS) entry which is preliminary data.</text>
</comment>
<dbReference type="EMBL" id="BARW01014549">
    <property type="protein sequence ID" value="GAI77039.1"/>
    <property type="molecule type" value="Genomic_DNA"/>
</dbReference>
<dbReference type="AlphaFoldDB" id="X1TAL2"/>
<sequence length="121" mass="14622">MSQTLFNNNKEKQAVEEYKQAKNLYQVFSFLDIKQKIKKQLTETDELITRPEKIRKEMNYWETVLKNKPHSRDILLYSAALYYQLWQDKKAQSCWEKAFYLDPNNEKVQELGKIIKAINRE</sequence>
<name>X1TAL2_9ZZZZ</name>
<dbReference type="Gene3D" id="1.25.40.10">
    <property type="entry name" value="Tetratricopeptide repeat domain"/>
    <property type="match status" value="1"/>
</dbReference>
<reference evidence="1" key="1">
    <citation type="journal article" date="2014" name="Front. Microbiol.">
        <title>High frequency of phylogenetically diverse reductive dehalogenase-homologous genes in deep subseafloor sedimentary metagenomes.</title>
        <authorList>
            <person name="Kawai M."/>
            <person name="Futagami T."/>
            <person name="Toyoda A."/>
            <person name="Takaki Y."/>
            <person name="Nishi S."/>
            <person name="Hori S."/>
            <person name="Arai W."/>
            <person name="Tsubouchi T."/>
            <person name="Morono Y."/>
            <person name="Uchiyama I."/>
            <person name="Ito T."/>
            <person name="Fujiyama A."/>
            <person name="Inagaki F."/>
            <person name="Takami H."/>
        </authorList>
    </citation>
    <scope>NUCLEOTIDE SEQUENCE</scope>
    <source>
        <strain evidence="1">Expedition CK06-06</strain>
    </source>
</reference>
<dbReference type="SUPFAM" id="SSF48452">
    <property type="entry name" value="TPR-like"/>
    <property type="match status" value="1"/>
</dbReference>
<accession>X1TAL2</accession>
<protein>
    <submittedName>
        <fullName evidence="1">Uncharacterized protein</fullName>
    </submittedName>
</protein>
<evidence type="ECO:0000313" key="1">
    <source>
        <dbReference type="EMBL" id="GAI77039.1"/>
    </source>
</evidence>
<proteinExistence type="predicted"/>
<organism evidence="1">
    <name type="scientific">marine sediment metagenome</name>
    <dbReference type="NCBI Taxonomy" id="412755"/>
    <lineage>
        <taxon>unclassified sequences</taxon>
        <taxon>metagenomes</taxon>
        <taxon>ecological metagenomes</taxon>
    </lineage>
</organism>
<gene>
    <name evidence="1" type="ORF">S12H4_25749</name>
</gene>